<dbReference type="Pfam" id="PF00877">
    <property type="entry name" value="NLPC_P60"/>
    <property type="match status" value="1"/>
</dbReference>
<name>A0ABV9QGI2_9FIRM</name>
<comment type="similarity">
    <text evidence="1">Belongs to the peptidase C40 family.</text>
</comment>
<proteinExistence type="inferred from homology"/>
<evidence type="ECO:0000259" key="6">
    <source>
        <dbReference type="PROSITE" id="PS51935"/>
    </source>
</evidence>
<comment type="caution">
    <text evidence="7">The sequence shown here is derived from an EMBL/GenBank/DDBJ whole genome shotgun (WGS) entry which is preliminary data.</text>
</comment>
<dbReference type="PANTHER" id="PTHR47053:SF1">
    <property type="entry name" value="MUREIN DD-ENDOPEPTIDASE MEPH-RELATED"/>
    <property type="match status" value="1"/>
</dbReference>
<dbReference type="PANTHER" id="PTHR47053">
    <property type="entry name" value="MUREIN DD-ENDOPEPTIDASE MEPH-RELATED"/>
    <property type="match status" value="1"/>
</dbReference>
<gene>
    <name evidence="7" type="ORF">ACFO4R_01465</name>
</gene>
<accession>A0ABV9QGI2</accession>
<dbReference type="RefSeq" id="WP_379787190.1">
    <property type="nucleotide sequence ID" value="NZ_JBHSHL010000003.1"/>
</dbReference>
<keyword evidence="4" id="KW-0788">Thiol protease</keyword>
<feature type="domain" description="NlpC/P60" evidence="6">
    <location>
        <begin position="148"/>
        <end position="267"/>
    </location>
</feature>
<evidence type="ECO:0000313" key="8">
    <source>
        <dbReference type="Proteomes" id="UP001595916"/>
    </source>
</evidence>
<dbReference type="SUPFAM" id="SSF54001">
    <property type="entry name" value="Cysteine proteinases"/>
    <property type="match status" value="1"/>
</dbReference>
<evidence type="ECO:0000313" key="7">
    <source>
        <dbReference type="EMBL" id="MFC4803740.1"/>
    </source>
</evidence>
<dbReference type="Proteomes" id="UP001595916">
    <property type="component" value="Unassembled WGS sequence"/>
</dbReference>
<evidence type="ECO:0000256" key="3">
    <source>
        <dbReference type="ARBA" id="ARBA00022801"/>
    </source>
</evidence>
<protein>
    <submittedName>
        <fullName evidence="7">C40 family peptidase</fullName>
    </submittedName>
</protein>
<evidence type="ECO:0000256" key="1">
    <source>
        <dbReference type="ARBA" id="ARBA00007074"/>
    </source>
</evidence>
<feature type="domain" description="SH3b" evidence="5">
    <location>
        <begin position="1"/>
        <end position="64"/>
    </location>
</feature>
<dbReference type="InterPro" id="IPR000064">
    <property type="entry name" value="NLP_P60_dom"/>
</dbReference>
<organism evidence="7 8">
    <name type="scientific">Filifactor villosus</name>
    <dbReference type="NCBI Taxonomy" id="29374"/>
    <lineage>
        <taxon>Bacteria</taxon>
        <taxon>Bacillati</taxon>
        <taxon>Bacillota</taxon>
        <taxon>Clostridia</taxon>
        <taxon>Peptostreptococcales</taxon>
        <taxon>Filifactoraceae</taxon>
        <taxon>Filifactor</taxon>
    </lineage>
</organism>
<reference evidence="8" key="1">
    <citation type="journal article" date="2019" name="Int. J. Syst. Evol. Microbiol.">
        <title>The Global Catalogue of Microorganisms (GCM) 10K type strain sequencing project: providing services to taxonomists for standard genome sequencing and annotation.</title>
        <authorList>
            <consortium name="The Broad Institute Genomics Platform"/>
            <consortium name="The Broad Institute Genome Sequencing Center for Infectious Disease"/>
            <person name="Wu L."/>
            <person name="Ma J."/>
        </authorList>
    </citation>
    <scope>NUCLEOTIDE SEQUENCE [LARGE SCALE GENOMIC DNA]</scope>
    <source>
        <strain evidence="8">CCUG 46385</strain>
    </source>
</reference>
<evidence type="ECO:0000256" key="2">
    <source>
        <dbReference type="ARBA" id="ARBA00022670"/>
    </source>
</evidence>
<dbReference type="InterPro" id="IPR038765">
    <property type="entry name" value="Papain-like_cys_pep_sf"/>
</dbReference>
<dbReference type="EMBL" id="JBHSHL010000003">
    <property type="protein sequence ID" value="MFC4803740.1"/>
    <property type="molecule type" value="Genomic_DNA"/>
</dbReference>
<dbReference type="Pfam" id="PF08239">
    <property type="entry name" value="SH3_3"/>
    <property type="match status" value="1"/>
</dbReference>
<keyword evidence="2" id="KW-0645">Protease</keyword>
<dbReference type="Gene3D" id="3.90.1720.10">
    <property type="entry name" value="endopeptidase domain like (from Nostoc punctiforme)"/>
    <property type="match status" value="1"/>
</dbReference>
<keyword evidence="8" id="KW-1185">Reference proteome</keyword>
<dbReference type="PROSITE" id="PS51781">
    <property type="entry name" value="SH3B"/>
    <property type="match status" value="1"/>
</dbReference>
<dbReference type="InterPro" id="IPR003646">
    <property type="entry name" value="SH3-like_bac-type"/>
</dbReference>
<dbReference type="InterPro" id="IPR051202">
    <property type="entry name" value="Peptidase_C40"/>
</dbReference>
<dbReference type="Gene3D" id="2.30.30.40">
    <property type="entry name" value="SH3 Domains"/>
    <property type="match status" value="2"/>
</dbReference>
<keyword evidence="3" id="KW-0378">Hydrolase</keyword>
<evidence type="ECO:0000259" key="5">
    <source>
        <dbReference type="PROSITE" id="PS51781"/>
    </source>
</evidence>
<sequence length="275" mass="31149">MKAWITKDIAPMKAEPKRSSSLADEALFGMPIEVLEAVGGDWYRIRTYYGYEGYVRRKHFLTEDLCAKKWLESKKRMVIKAYADVLSEPRVQGSLLQGLPRGSQVAILEEEAEDTRWQKAVLPDGTEGWTRKENLIEVPDGSIKDDESLCRDKLVEMAQLYMGSQYRWGGKTARGLDCSGLCSMACLLLGITIYRDADIKEGFPIREIAKDKIQKGDLLFFPGHVAMYIEDGRYIHSSSGNNGVAYNSFDPEHQDYNEELFKTYEKAGSLFGGDR</sequence>
<evidence type="ECO:0000256" key="4">
    <source>
        <dbReference type="ARBA" id="ARBA00022807"/>
    </source>
</evidence>
<dbReference type="PROSITE" id="PS51935">
    <property type="entry name" value="NLPC_P60"/>
    <property type="match status" value="1"/>
</dbReference>